<reference evidence="3 4" key="1">
    <citation type="submission" date="2018-09" db="EMBL/GenBank/DDBJ databases">
        <authorList>
            <person name="Wang F."/>
        </authorList>
    </citation>
    <scope>NUCLEOTIDE SEQUENCE [LARGE SCALE GENOMIC DNA]</scope>
    <source>
        <strain evidence="3 4">PLHSC7-2</strain>
    </source>
</reference>
<dbReference type="InterPro" id="IPR000551">
    <property type="entry name" value="MerR-type_HTH_dom"/>
</dbReference>
<dbReference type="GO" id="GO:0006351">
    <property type="term" value="P:DNA-templated transcription"/>
    <property type="evidence" value="ECO:0007669"/>
    <property type="project" value="InterPro"/>
</dbReference>
<dbReference type="PANTHER" id="PTHR30204:SF92">
    <property type="entry name" value="HTH-TYPE TRANSCRIPTIONAL REGULATOR ZNTR"/>
    <property type="match status" value="1"/>
</dbReference>
<keyword evidence="1" id="KW-0238">DNA-binding</keyword>
<comment type="caution">
    <text evidence="3">The sequence shown here is derived from an EMBL/GenBank/DDBJ whole genome shotgun (WGS) entry which is preliminary data.</text>
</comment>
<dbReference type="GO" id="GO:0003677">
    <property type="term" value="F:DNA binding"/>
    <property type="evidence" value="ECO:0007669"/>
    <property type="project" value="UniProtKB-KW"/>
</dbReference>
<keyword evidence="4" id="KW-1185">Reference proteome</keyword>
<dbReference type="RefSeq" id="WP_119910460.1">
    <property type="nucleotide sequence ID" value="NZ_QZCH01000010.1"/>
</dbReference>
<dbReference type="CDD" id="cd04770">
    <property type="entry name" value="HTH_HMRTR"/>
    <property type="match status" value="1"/>
</dbReference>
<dbReference type="NCBIfam" id="NF007069">
    <property type="entry name" value="PRK09514.1"/>
    <property type="match status" value="1"/>
</dbReference>
<dbReference type="GO" id="GO:0008270">
    <property type="term" value="F:zinc ion binding"/>
    <property type="evidence" value="ECO:0007669"/>
    <property type="project" value="InterPro"/>
</dbReference>
<dbReference type="Pfam" id="PF13411">
    <property type="entry name" value="MerR_1"/>
    <property type="match status" value="1"/>
</dbReference>
<dbReference type="PROSITE" id="PS50937">
    <property type="entry name" value="HTH_MERR_2"/>
    <property type="match status" value="1"/>
</dbReference>
<dbReference type="GO" id="GO:0003700">
    <property type="term" value="F:DNA-binding transcription factor activity"/>
    <property type="evidence" value="ECO:0007669"/>
    <property type="project" value="InterPro"/>
</dbReference>
<sequence length="139" mass="15761">MYRIGELAQRCQIKTDTLRFYEKHGLLSPSTRSDAGYRLYDQEDEQKLWFIIRAKRVGFSLQEITELLSIRLERSQHTCAEPKAITDSKLAQVEAKIKELEIFKASLQKLSSSCCGGIESASHCSILEALDASDKESQC</sequence>
<evidence type="ECO:0000256" key="1">
    <source>
        <dbReference type="ARBA" id="ARBA00023125"/>
    </source>
</evidence>
<accession>A0A418YF27</accession>
<dbReference type="Proteomes" id="UP000283255">
    <property type="component" value="Unassembled WGS sequence"/>
</dbReference>
<dbReference type="OrthoDB" id="9802039at2"/>
<dbReference type="SMART" id="SM00422">
    <property type="entry name" value="HTH_MERR"/>
    <property type="match status" value="1"/>
</dbReference>
<dbReference type="InterPro" id="IPR047057">
    <property type="entry name" value="MerR_fam"/>
</dbReference>
<evidence type="ECO:0000313" key="4">
    <source>
        <dbReference type="Proteomes" id="UP000283255"/>
    </source>
</evidence>
<evidence type="ECO:0000259" key="2">
    <source>
        <dbReference type="PROSITE" id="PS50937"/>
    </source>
</evidence>
<proteinExistence type="predicted"/>
<dbReference type="InterPro" id="IPR009061">
    <property type="entry name" value="DNA-bd_dom_put_sf"/>
</dbReference>
<dbReference type="AlphaFoldDB" id="A0A418YF27"/>
<dbReference type="SUPFAM" id="SSF46955">
    <property type="entry name" value="Putative DNA-binding domain"/>
    <property type="match status" value="1"/>
</dbReference>
<reference evidence="3 4" key="2">
    <citation type="submission" date="2019-01" db="EMBL/GenBank/DDBJ databases">
        <title>Motilimonas pumilus sp. nov., isolated from the gut of sea cucumber (Apostichopus japonicus).</title>
        <authorList>
            <person name="Wang F.-Q."/>
            <person name="Ren L.-H."/>
            <person name="Lin Y.-W."/>
            <person name="Sun G.-H."/>
            <person name="Du Z.-J."/>
            <person name="Zhao J.-X."/>
            <person name="Liu X.-J."/>
            <person name="Liu L.-J."/>
        </authorList>
    </citation>
    <scope>NUCLEOTIDE SEQUENCE [LARGE SCALE GENOMIC DNA]</scope>
    <source>
        <strain evidence="3 4">PLHSC7-2</strain>
    </source>
</reference>
<name>A0A418YF27_9GAMM</name>
<protein>
    <submittedName>
        <fullName evidence="3">Zn(2+)-responsive transcriptional regulator</fullName>
    </submittedName>
</protein>
<evidence type="ECO:0000313" key="3">
    <source>
        <dbReference type="EMBL" id="RJG47877.1"/>
    </source>
</evidence>
<dbReference type="Gene3D" id="1.10.1660.10">
    <property type="match status" value="1"/>
</dbReference>
<dbReference type="InterPro" id="IPR011788">
    <property type="entry name" value="ZntR"/>
</dbReference>
<dbReference type="PRINTS" id="PR00040">
    <property type="entry name" value="HTHMERR"/>
</dbReference>
<dbReference type="PROSITE" id="PS00552">
    <property type="entry name" value="HTH_MERR_1"/>
    <property type="match status" value="1"/>
</dbReference>
<dbReference type="NCBIfam" id="TIGR02043">
    <property type="entry name" value="ZntR"/>
    <property type="match status" value="1"/>
</dbReference>
<dbReference type="EMBL" id="QZCH01000010">
    <property type="protein sequence ID" value="RJG47877.1"/>
    <property type="molecule type" value="Genomic_DNA"/>
</dbReference>
<gene>
    <name evidence="3" type="ORF">D1Z90_09185</name>
</gene>
<dbReference type="PANTHER" id="PTHR30204">
    <property type="entry name" value="REDOX-CYCLING DRUG-SENSING TRANSCRIPTIONAL ACTIVATOR SOXR"/>
    <property type="match status" value="1"/>
</dbReference>
<organism evidence="3 4">
    <name type="scientific">Motilimonas pumila</name>
    <dbReference type="NCBI Taxonomy" id="2303987"/>
    <lineage>
        <taxon>Bacteria</taxon>
        <taxon>Pseudomonadati</taxon>
        <taxon>Pseudomonadota</taxon>
        <taxon>Gammaproteobacteria</taxon>
        <taxon>Alteromonadales</taxon>
        <taxon>Alteromonadales genera incertae sedis</taxon>
        <taxon>Motilimonas</taxon>
    </lineage>
</organism>
<feature type="domain" description="HTH merR-type" evidence="2">
    <location>
        <begin position="1"/>
        <end position="70"/>
    </location>
</feature>